<organism evidence="1">
    <name type="scientific">Arundo donax</name>
    <name type="common">Giant reed</name>
    <name type="synonym">Donax arundinaceus</name>
    <dbReference type="NCBI Taxonomy" id="35708"/>
    <lineage>
        <taxon>Eukaryota</taxon>
        <taxon>Viridiplantae</taxon>
        <taxon>Streptophyta</taxon>
        <taxon>Embryophyta</taxon>
        <taxon>Tracheophyta</taxon>
        <taxon>Spermatophyta</taxon>
        <taxon>Magnoliopsida</taxon>
        <taxon>Liliopsida</taxon>
        <taxon>Poales</taxon>
        <taxon>Poaceae</taxon>
        <taxon>PACMAD clade</taxon>
        <taxon>Arundinoideae</taxon>
        <taxon>Arundineae</taxon>
        <taxon>Arundo</taxon>
    </lineage>
</organism>
<accession>A0A0A8ZBW9</accession>
<dbReference type="EMBL" id="GBRH01261579">
    <property type="protein sequence ID" value="JAD36316.1"/>
    <property type="molecule type" value="Transcribed_RNA"/>
</dbReference>
<reference evidence="1" key="2">
    <citation type="journal article" date="2015" name="Data Brief">
        <title>Shoot transcriptome of the giant reed, Arundo donax.</title>
        <authorList>
            <person name="Barrero R.A."/>
            <person name="Guerrero F.D."/>
            <person name="Moolhuijzen P."/>
            <person name="Goolsby J.A."/>
            <person name="Tidwell J."/>
            <person name="Bellgard S.E."/>
            <person name="Bellgard M.I."/>
        </authorList>
    </citation>
    <scope>NUCLEOTIDE SEQUENCE</scope>
    <source>
        <tissue evidence="1">Shoot tissue taken approximately 20 cm above the soil surface</tissue>
    </source>
</reference>
<proteinExistence type="predicted"/>
<name>A0A0A8ZBW9_ARUDO</name>
<protein>
    <submittedName>
        <fullName evidence="1">Uncharacterized protein</fullName>
    </submittedName>
</protein>
<evidence type="ECO:0000313" key="1">
    <source>
        <dbReference type="EMBL" id="JAD36316.1"/>
    </source>
</evidence>
<reference evidence="1" key="1">
    <citation type="submission" date="2014-09" db="EMBL/GenBank/DDBJ databases">
        <authorList>
            <person name="Magalhaes I.L.F."/>
            <person name="Oliveira U."/>
            <person name="Santos F.R."/>
            <person name="Vidigal T.H.D.A."/>
            <person name="Brescovit A.D."/>
            <person name="Santos A.J."/>
        </authorList>
    </citation>
    <scope>NUCLEOTIDE SEQUENCE</scope>
    <source>
        <tissue evidence="1">Shoot tissue taken approximately 20 cm above the soil surface</tissue>
    </source>
</reference>
<sequence length="59" mass="6772">MFKDTSSCGWRSHTYPPGSKEHAAFANLWSSSLKSLLSCLNWTSPIRPFRKWILSEITL</sequence>
<dbReference type="AlphaFoldDB" id="A0A0A8ZBW9"/>